<dbReference type="EMBL" id="MN739864">
    <property type="protein sequence ID" value="QHT75176.1"/>
    <property type="molecule type" value="Genomic_DNA"/>
</dbReference>
<reference evidence="1" key="1">
    <citation type="journal article" date="2020" name="Nature">
        <title>Giant virus diversity and host interactions through global metagenomics.</title>
        <authorList>
            <person name="Schulz F."/>
            <person name="Roux S."/>
            <person name="Paez-Espino D."/>
            <person name="Jungbluth S."/>
            <person name="Walsh D.A."/>
            <person name="Denef V.J."/>
            <person name="McMahon K.D."/>
            <person name="Konstantinidis K.T."/>
            <person name="Eloe-Fadrosh E.A."/>
            <person name="Kyrpides N.C."/>
            <person name="Woyke T."/>
        </authorList>
    </citation>
    <scope>NUCLEOTIDE SEQUENCE</scope>
    <source>
        <strain evidence="1">GVMAG-M-3300023179-63</strain>
    </source>
</reference>
<evidence type="ECO:0000313" key="1">
    <source>
        <dbReference type="EMBL" id="QHT75176.1"/>
    </source>
</evidence>
<dbReference type="AlphaFoldDB" id="A0A6C0H4L5"/>
<sequence length="220" mass="25834">MDYSDETQFQPKLICAKGDIVLSEIKIPSSNNKAYNLKFEINNLNTSKVNIDTLLSTAIYDLLEKVNVELIEKIYILDVINAHETDICILLKQIAKEVGLKQKYVLFRTTKYSNNLNNNITFYNKDLIYEHKHLITDYLKSINLNIEKYEPMTFNFGKTHITLNDEQWVDNLEKLISVKFSIDFQLTIEDDLPIYMNNFIGLMFKKMFYNVKMFLVNLNS</sequence>
<organism evidence="1">
    <name type="scientific">viral metagenome</name>
    <dbReference type="NCBI Taxonomy" id="1070528"/>
    <lineage>
        <taxon>unclassified sequences</taxon>
        <taxon>metagenomes</taxon>
        <taxon>organismal metagenomes</taxon>
    </lineage>
</organism>
<proteinExistence type="predicted"/>
<name>A0A6C0H4L5_9ZZZZ</name>
<protein>
    <submittedName>
        <fullName evidence="1">Uncharacterized protein</fullName>
    </submittedName>
</protein>
<accession>A0A6C0H4L5</accession>